<dbReference type="InterPro" id="IPR026452">
    <property type="entry name" value="Surf_glycop_sig_pep"/>
</dbReference>
<dbReference type="AlphaFoldDB" id="A0ABD5QII0"/>
<proteinExistence type="predicted"/>
<accession>A0ABD5QII0</accession>
<protein>
    <submittedName>
        <fullName evidence="1">Surface glycoprotein</fullName>
    </submittedName>
</protein>
<dbReference type="EMBL" id="JBHSJG010000049">
    <property type="protein sequence ID" value="MFC4989558.1"/>
    <property type="molecule type" value="Genomic_DNA"/>
</dbReference>
<dbReference type="RefSeq" id="WP_224827777.1">
    <property type="nucleotide sequence ID" value="NZ_JAIVEF010000002.1"/>
</dbReference>
<sequence>MSFFGPRRERPYMDRNQLIALLFALLMVTSMVAWGAGALL</sequence>
<name>A0ABD5QII0_9EURY</name>
<organism evidence="1 2">
    <name type="scientific">Saliphagus infecundisoli</name>
    <dbReference type="NCBI Taxonomy" id="1849069"/>
    <lineage>
        <taxon>Archaea</taxon>
        <taxon>Methanobacteriati</taxon>
        <taxon>Methanobacteriota</taxon>
        <taxon>Stenosarchaea group</taxon>
        <taxon>Halobacteria</taxon>
        <taxon>Halobacteriales</taxon>
        <taxon>Natrialbaceae</taxon>
        <taxon>Saliphagus</taxon>
    </lineage>
</organism>
<gene>
    <name evidence="1" type="ORF">ACFPFO_17700</name>
</gene>
<comment type="caution">
    <text evidence="1">The sequence shown here is derived from an EMBL/GenBank/DDBJ whole genome shotgun (WGS) entry which is preliminary data.</text>
</comment>
<keyword evidence="2" id="KW-1185">Reference proteome</keyword>
<evidence type="ECO:0000313" key="2">
    <source>
        <dbReference type="Proteomes" id="UP001595925"/>
    </source>
</evidence>
<dbReference type="Proteomes" id="UP001595925">
    <property type="component" value="Unassembled WGS sequence"/>
</dbReference>
<evidence type="ECO:0000313" key="1">
    <source>
        <dbReference type="EMBL" id="MFC4989558.1"/>
    </source>
</evidence>
<reference evidence="1 2" key="1">
    <citation type="journal article" date="2019" name="Int. J. Syst. Evol. Microbiol.">
        <title>The Global Catalogue of Microorganisms (GCM) 10K type strain sequencing project: providing services to taxonomists for standard genome sequencing and annotation.</title>
        <authorList>
            <consortium name="The Broad Institute Genomics Platform"/>
            <consortium name="The Broad Institute Genome Sequencing Center for Infectious Disease"/>
            <person name="Wu L."/>
            <person name="Ma J."/>
        </authorList>
    </citation>
    <scope>NUCLEOTIDE SEQUENCE [LARGE SCALE GENOMIC DNA]</scope>
    <source>
        <strain evidence="1 2">CGMCC 1.15824</strain>
    </source>
</reference>
<dbReference type="NCBIfam" id="TIGR04207">
    <property type="entry name" value="halo_sig_pep"/>
    <property type="match status" value="1"/>
</dbReference>